<dbReference type="PROSITE" id="PS51664">
    <property type="entry name" value="YCAO"/>
    <property type="match status" value="1"/>
</dbReference>
<dbReference type="NCBIfam" id="TIGR00702">
    <property type="entry name" value="YcaO-type kinase domain"/>
    <property type="match status" value="1"/>
</dbReference>
<dbReference type="KEGG" id="tse:THMIRHAS_12880"/>
<dbReference type="Pfam" id="PF18381">
    <property type="entry name" value="YcaO_C"/>
    <property type="match status" value="1"/>
</dbReference>
<dbReference type="Gene3D" id="3.30.1330.230">
    <property type="match status" value="1"/>
</dbReference>
<dbReference type="PANTHER" id="PTHR37809">
    <property type="entry name" value="RIBOSOMAL PROTEIN S12 METHYLTHIOTRANSFERASE ACCESSORY FACTOR YCAO"/>
    <property type="match status" value="1"/>
</dbReference>
<name>A0A6F8PUW6_9GAMM</name>
<dbReference type="RefSeq" id="WP_173272049.1">
    <property type="nucleotide sequence ID" value="NZ_AP021889.1"/>
</dbReference>
<organism evidence="2 3">
    <name type="scientific">Thiosulfatimonas sediminis</name>
    <dbReference type="NCBI Taxonomy" id="2675054"/>
    <lineage>
        <taxon>Bacteria</taxon>
        <taxon>Pseudomonadati</taxon>
        <taxon>Pseudomonadota</taxon>
        <taxon>Gammaproteobacteria</taxon>
        <taxon>Thiotrichales</taxon>
        <taxon>Piscirickettsiaceae</taxon>
        <taxon>Thiosulfatimonas</taxon>
    </lineage>
</organism>
<dbReference type="AlphaFoldDB" id="A0A6F8PUW6"/>
<protein>
    <recommendedName>
        <fullName evidence="1">YcaO domain-containing protein</fullName>
    </recommendedName>
</protein>
<dbReference type="PANTHER" id="PTHR37809:SF1">
    <property type="entry name" value="RIBOSOMAL PROTEIN S12 METHYLTHIOTRANSFERASE ACCESSORY FACTOR YCAO"/>
    <property type="match status" value="1"/>
</dbReference>
<keyword evidence="3" id="KW-1185">Reference proteome</keyword>
<dbReference type="Gene3D" id="3.30.160.660">
    <property type="match status" value="1"/>
</dbReference>
<dbReference type="Pfam" id="PF02624">
    <property type="entry name" value="YcaO"/>
    <property type="match status" value="1"/>
</dbReference>
<evidence type="ECO:0000313" key="3">
    <source>
        <dbReference type="Proteomes" id="UP000501726"/>
    </source>
</evidence>
<proteinExistence type="predicted"/>
<dbReference type="Gene3D" id="3.30.40.250">
    <property type="match status" value="1"/>
</dbReference>
<feature type="domain" description="YcaO" evidence="1">
    <location>
        <begin position="61"/>
        <end position="438"/>
    </location>
</feature>
<dbReference type="InterPro" id="IPR041080">
    <property type="entry name" value="YcaO_C"/>
</dbReference>
<gene>
    <name evidence="2" type="ORF">THMIRHAS_12880</name>
</gene>
<dbReference type="EMBL" id="AP021889">
    <property type="protein sequence ID" value="BBP45915.1"/>
    <property type="molecule type" value="Genomic_DNA"/>
</dbReference>
<accession>A0A6F8PUW6</accession>
<evidence type="ECO:0000313" key="2">
    <source>
        <dbReference type="EMBL" id="BBP45915.1"/>
    </source>
</evidence>
<evidence type="ECO:0000259" key="1">
    <source>
        <dbReference type="PROSITE" id="PS51664"/>
    </source>
</evidence>
<reference evidence="3" key="1">
    <citation type="submission" date="2019-11" db="EMBL/GenBank/DDBJ databases">
        <title>Isolation and characterization of two novel species in the genus Thiomicrorhabdus.</title>
        <authorList>
            <person name="Mochizuki J."/>
            <person name="Kojima H."/>
            <person name="Fukui M."/>
        </authorList>
    </citation>
    <scope>NUCLEOTIDE SEQUENCE [LARGE SCALE GENOMIC DNA]</scope>
    <source>
        <strain evidence="3">aks77</strain>
    </source>
</reference>
<dbReference type="InterPro" id="IPR003776">
    <property type="entry name" value="YcaO-like_dom"/>
</dbReference>
<sequence length="586" mass="66598">MSEQTFIKGKERSLEESIQNLESITQEIGFNLQQGLKLHPVPHIHSLHIYEQSCPGIFTNGKGASEKACYASALGEFLERLSTNYFFSDYWLEEEVASSQGQWLYYPNEKSFSPDNFREMLSPELWAFYADLSASDDYADFAESEFEFDSFLSFNDHVEEIRALPMTAQKTGKVHYFPMNLFSNLYASNGLAAGNTALEAQVQGLSEVFERWVKNRILRENLCIPIVPAEVLNQYPAIVQAIAALQEEGIFIEVRDASLGGRFPVINVTLYHQATGLCFASFGAHPIFEVAVERTLTESLQGRHLKELDGFQMPSFDAFMVASDENIENHFIDSSGLIHANFVSHNFDYEFEAWDFSGDVAQQWQHLCELVYQQGTDVYIANYQQFGFAACRLVVPGMSEVYPKHELLDANQNFGRLLRLALLSYPQQQNPLEIVDLIDELGFSDHQGVASLIGLMPDAGSFWGSVNCLQLKFWCFLAAKDYSAALDCLLDIRHFLNPQTPWYGIYRAFEFALEGMLEEDQVFLHDSTGLQALFTQDTVNKILAHLQGEMQFWNAPQGVDIFKQSQAHQTLLGIYHNIRKYKQKQS</sequence>
<dbReference type="Proteomes" id="UP000501726">
    <property type="component" value="Chromosome"/>
</dbReference>